<dbReference type="AlphaFoldDB" id="A0AB34IVK2"/>
<dbReference type="InterPro" id="IPR007361">
    <property type="entry name" value="DUF427"/>
</dbReference>
<dbReference type="Gene3D" id="2.170.150.40">
    <property type="entry name" value="Domain of unknown function (DUF427)"/>
    <property type="match status" value="1"/>
</dbReference>
<accession>A0AB34IVK2</accession>
<dbReference type="Pfam" id="PF04248">
    <property type="entry name" value="NTP_transf_9"/>
    <property type="match status" value="1"/>
</dbReference>
<dbReference type="Proteomes" id="UP001515480">
    <property type="component" value="Unassembled WGS sequence"/>
</dbReference>
<organism evidence="3 4">
    <name type="scientific">Prymnesium parvum</name>
    <name type="common">Toxic golden alga</name>
    <dbReference type="NCBI Taxonomy" id="97485"/>
    <lineage>
        <taxon>Eukaryota</taxon>
        <taxon>Haptista</taxon>
        <taxon>Haptophyta</taxon>
        <taxon>Prymnesiophyceae</taxon>
        <taxon>Prymnesiales</taxon>
        <taxon>Prymnesiaceae</taxon>
        <taxon>Prymnesium</taxon>
    </lineage>
</organism>
<evidence type="ECO:0000313" key="4">
    <source>
        <dbReference type="Proteomes" id="UP001515480"/>
    </source>
</evidence>
<evidence type="ECO:0000313" key="3">
    <source>
        <dbReference type="EMBL" id="KAL1507219.1"/>
    </source>
</evidence>
<dbReference type="PANTHER" id="PTHR43058">
    <property type="entry name" value="SLR0655 PROTEIN"/>
    <property type="match status" value="1"/>
</dbReference>
<keyword evidence="4" id="KW-1185">Reference proteome</keyword>
<dbReference type="InterPro" id="IPR038694">
    <property type="entry name" value="DUF427_sf"/>
</dbReference>
<protein>
    <recommendedName>
        <fullName evidence="2">DUF427 domain-containing protein</fullName>
    </recommendedName>
</protein>
<reference evidence="3 4" key="1">
    <citation type="journal article" date="2024" name="Science">
        <title>Giant polyketide synthase enzymes in the biosynthesis of giant marine polyether toxins.</title>
        <authorList>
            <person name="Fallon T.R."/>
            <person name="Shende V.V."/>
            <person name="Wierzbicki I.H."/>
            <person name="Pendleton A.L."/>
            <person name="Watervoot N.F."/>
            <person name="Auber R.P."/>
            <person name="Gonzalez D.J."/>
            <person name="Wisecaver J.H."/>
            <person name="Moore B.S."/>
        </authorList>
    </citation>
    <scope>NUCLEOTIDE SEQUENCE [LARGE SCALE GENOMIC DNA]</scope>
    <source>
        <strain evidence="3 4">12B1</strain>
    </source>
</reference>
<evidence type="ECO:0000259" key="2">
    <source>
        <dbReference type="Pfam" id="PF04248"/>
    </source>
</evidence>
<dbReference type="PANTHER" id="PTHR43058:SF1">
    <property type="entry name" value="DUF427 DOMAIN-CONTAINING PROTEIN"/>
    <property type="match status" value="1"/>
</dbReference>
<evidence type="ECO:0000256" key="1">
    <source>
        <dbReference type="SAM" id="MobiDB-lite"/>
    </source>
</evidence>
<comment type="caution">
    <text evidence="3">The sequence shown here is derived from an EMBL/GenBank/DDBJ whole genome shotgun (WGS) entry which is preliminary data.</text>
</comment>
<sequence length="193" mass="21102">MALQFPQHASAGAHRPPPTAAEREKPLPGQLSVWEPPFTRPPSVLPATGRHVLLRIGEDGPILLESRRGVLVCETSHPPTWYFPRADVNEAYLRPLGGQTQCEFKGAAVYYDVLASPDSREATPVVPQGAWSYLSTSGANKAFENHVAFYLRPPLVATVDGERARPQEGDFYGGWITPDVVGPFKGGPGTRFW</sequence>
<gene>
    <name evidence="3" type="ORF">AB1Y20_008069</name>
</gene>
<proteinExistence type="predicted"/>
<feature type="region of interest" description="Disordered" evidence="1">
    <location>
        <begin position="1"/>
        <end position="33"/>
    </location>
</feature>
<name>A0AB34IVK2_PRYPA</name>
<dbReference type="EMBL" id="JBGBPQ010000018">
    <property type="protein sequence ID" value="KAL1507219.1"/>
    <property type="molecule type" value="Genomic_DNA"/>
</dbReference>
<feature type="domain" description="DUF427" evidence="2">
    <location>
        <begin position="59"/>
        <end position="150"/>
    </location>
</feature>